<proteinExistence type="predicted"/>
<dbReference type="RefSeq" id="WP_173807207.1">
    <property type="nucleotide sequence ID" value="NZ_JABSNM010000024.1"/>
</dbReference>
<keyword evidence="2" id="KW-1185">Reference proteome</keyword>
<dbReference type="Pfam" id="PF03692">
    <property type="entry name" value="CxxCxxCC"/>
    <property type="match status" value="1"/>
</dbReference>
<sequence>MADFNPCQSCGACCAHFRVSFYWAEAESLGLPAGLTEPVDPWHACMKGTGRRAGLRCIALQGEIGREVGCSVYPQRPSPCREVEPGDAHCLKARAAHGLPALAQRPGP</sequence>
<protein>
    <recommendedName>
        <fullName evidence="3">YkgJ family cysteine cluster protein</fullName>
    </recommendedName>
</protein>
<reference evidence="1 2" key="1">
    <citation type="submission" date="2020-05" db="EMBL/GenBank/DDBJ databases">
        <title>Genomic Encyclopedia of Type Strains, Phase IV (KMG-V): Genome sequencing to study the core and pangenomes of soil and plant-associated prokaryotes.</title>
        <authorList>
            <person name="Whitman W."/>
        </authorList>
    </citation>
    <scope>NUCLEOTIDE SEQUENCE [LARGE SCALE GENOMIC DNA]</scope>
    <source>
        <strain evidence="1 2">C29</strain>
    </source>
</reference>
<dbReference type="EMBL" id="JABSNM010000024">
    <property type="protein sequence ID" value="NRT58179.1"/>
    <property type="molecule type" value="Genomic_DNA"/>
</dbReference>
<evidence type="ECO:0000313" key="2">
    <source>
        <dbReference type="Proteomes" id="UP001516061"/>
    </source>
</evidence>
<organism evidence="1 2">
    <name type="scientific">Sphaerotilus uruguayifluvii</name>
    <dbReference type="NCBI Taxonomy" id="2735897"/>
    <lineage>
        <taxon>Bacteria</taxon>
        <taxon>Pseudomonadati</taxon>
        <taxon>Pseudomonadota</taxon>
        <taxon>Betaproteobacteria</taxon>
        <taxon>Burkholderiales</taxon>
        <taxon>Sphaerotilaceae</taxon>
        <taxon>Sphaerotilus</taxon>
    </lineage>
</organism>
<gene>
    <name evidence="1" type="ORF">HNQ01_003945</name>
</gene>
<evidence type="ECO:0000313" key="1">
    <source>
        <dbReference type="EMBL" id="NRT58179.1"/>
    </source>
</evidence>
<dbReference type="Proteomes" id="UP001516061">
    <property type="component" value="Unassembled WGS sequence"/>
</dbReference>
<dbReference type="InterPro" id="IPR005358">
    <property type="entry name" value="Puta_zinc/iron-chelating_dom"/>
</dbReference>
<accession>A0ABX2G9L8</accession>
<name>A0ABX2G9L8_9BURK</name>
<evidence type="ECO:0008006" key="3">
    <source>
        <dbReference type="Google" id="ProtNLM"/>
    </source>
</evidence>
<comment type="caution">
    <text evidence="1">The sequence shown here is derived from an EMBL/GenBank/DDBJ whole genome shotgun (WGS) entry which is preliminary data.</text>
</comment>